<reference evidence="11 12" key="1">
    <citation type="submission" date="2015-07" db="EMBL/GenBank/DDBJ databases">
        <title>Isolation and Genomic Characterization of a Novel Halophilic Metal-Reducing Deltaproteobacterium from the Deep Subsurface.</title>
        <authorList>
            <person name="Badalamenti J.P."/>
            <person name="Summers Z.M."/>
            <person name="Gralnick J.A."/>
            <person name="Bond D.R."/>
        </authorList>
    </citation>
    <scope>NUCLEOTIDE SEQUENCE [LARGE SCALE GENOMIC DNA]</scope>
    <source>
        <strain evidence="11 12">WTL</strain>
    </source>
</reference>
<dbReference type="UniPathway" id="UPA00999">
    <property type="reaction ID" value="UER00351"/>
</dbReference>
<proteinExistence type="predicted"/>
<evidence type="ECO:0000256" key="9">
    <source>
        <dbReference type="ARBA" id="ARBA00022842"/>
    </source>
</evidence>
<dbReference type="InterPro" id="IPR005499">
    <property type="entry name" value="BioW"/>
</dbReference>
<dbReference type="EC" id="6.2.1.14" evidence="4"/>
<evidence type="ECO:0000256" key="1">
    <source>
        <dbReference type="ARBA" id="ARBA00001946"/>
    </source>
</evidence>
<keyword evidence="12" id="KW-1185">Reference proteome</keyword>
<comment type="catalytic activity">
    <reaction evidence="10">
        <text>heptanedioate + ATP + CoA = 6-carboxyhexanoyl-CoA + AMP + diphosphate</text>
        <dbReference type="Rhea" id="RHEA:14781"/>
        <dbReference type="ChEBI" id="CHEBI:30616"/>
        <dbReference type="ChEBI" id="CHEBI:33019"/>
        <dbReference type="ChEBI" id="CHEBI:36165"/>
        <dbReference type="ChEBI" id="CHEBI:57287"/>
        <dbReference type="ChEBI" id="CHEBI:57360"/>
        <dbReference type="ChEBI" id="CHEBI:456215"/>
        <dbReference type="EC" id="6.2.1.14"/>
    </reaction>
</comment>
<dbReference type="EMBL" id="CP010802">
    <property type="protein sequence ID" value="ALC16201.1"/>
    <property type="molecule type" value="Genomic_DNA"/>
</dbReference>
<accession>A0A0M4D1X2</accession>
<keyword evidence="6" id="KW-0547">Nucleotide-binding</keyword>
<dbReference type="PATRIC" id="fig|1603606.3.peg.1551"/>
<evidence type="ECO:0000256" key="3">
    <source>
        <dbReference type="ARBA" id="ARBA00011738"/>
    </source>
</evidence>
<dbReference type="GO" id="GO:0042410">
    <property type="term" value="F:6-carboxyhexanoate-CoA ligase activity"/>
    <property type="evidence" value="ECO:0007669"/>
    <property type="project" value="UniProtKB-EC"/>
</dbReference>
<dbReference type="STRING" id="1603606.DSOUD_1422"/>
<evidence type="ECO:0000256" key="4">
    <source>
        <dbReference type="ARBA" id="ARBA00012984"/>
    </source>
</evidence>
<keyword evidence="8" id="KW-0067">ATP-binding</keyword>
<comment type="pathway">
    <text evidence="2">Metabolic intermediate metabolism; pimeloyl-CoA biosynthesis; pimeloyl-CoA from pimelate: step 1/1.</text>
</comment>
<evidence type="ECO:0000256" key="10">
    <source>
        <dbReference type="ARBA" id="ARBA00049553"/>
    </source>
</evidence>
<comment type="cofactor">
    <cofactor evidence="1">
        <name>Mg(2+)</name>
        <dbReference type="ChEBI" id="CHEBI:18420"/>
    </cofactor>
</comment>
<dbReference type="NCBIfam" id="NF002360">
    <property type="entry name" value="PRK01322.1"/>
    <property type="match status" value="1"/>
</dbReference>
<dbReference type="GO" id="GO:0009102">
    <property type="term" value="P:biotin biosynthetic process"/>
    <property type="evidence" value="ECO:0007669"/>
    <property type="project" value="UniProtKB-KW"/>
</dbReference>
<evidence type="ECO:0000256" key="2">
    <source>
        <dbReference type="ARBA" id="ARBA00005075"/>
    </source>
</evidence>
<sequence>MNETLYSLRMHASRGGEHLSGAEELTTQPHLETLAAALVRRALGHPRGAAESIQITVEAVDAGRVRRGVLPDLRTLSVTDFRQGRKAAAALLETAGISALAATAAITALEKGASPSGKSMRGAMLIDATSGKRLEPDASRGVRASRMGLTPGAAALLRERLSARGLDNPHVREALVLAAKVLSVPGIAAELCWSDDPDYTAGYVAALQLGYVRLTHLKPVGEERGGRAFFVRPGHGDINGIIEQLERSPLLIDEIGAIGGSAPWKEER</sequence>
<name>A0A0M4D1X2_9BACT</name>
<evidence type="ECO:0000313" key="12">
    <source>
        <dbReference type="Proteomes" id="UP000057158"/>
    </source>
</evidence>
<dbReference type="KEGG" id="des:DSOUD_1422"/>
<keyword evidence="9" id="KW-0460">Magnesium</keyword>
<dbReference type="OrthoDB" id="9792985at2"/>
<evidence type="ECO:0000256" key="8">
    <source>
        <dbReference type="ARBA" id="ARBA00022840"/>
    </source>
</evidence>
<comment type="subunit">
    <text evidence="3">Homodimer.</text>
</comment>
<dbReference type="Proteomes" id="UP000057158">
    <property type="component" value="Chromosome"/>
</dbReference>
<dbReference type="Pfam" id="PF03744">
    <property type="entry name" value="BioW"/>
    <property type="match status" value="1"/>
</dbReference>
<organism evidence="11 12">
    <name type="scientific">Desulfuromonas soudanensis</name>
    <dbReference type="NCBI Taxonomy" id="1603606"/>
    <lineage>
        <taxon>Bacteria</taxon>
        <taxon>Pseudomonadati</taxon>
        <taxon>Thermodesulfobacteriota</taxon>
        <taxon>Desulfuromonadia</taxon>
        <taxon>Desulfuromonadales</taxon>
        <taxon>Desulfuromonadaceae</taxon>
        <taxon>Desulfuromonas</taxon>
    </lineage>
</organism>
<protein>
    <recommendedName>
        <fullName evidence="4">6-carboxyhexanoate--CoA ligase</fullName>
        <ecNumber evidence="4">6.2.1.14</ecNumber>
    </recommendedName>
</protein>
<evidence type="ECO:0000313" key="11">
    <source>
        <dbReference type="EMBL" id="ALC16201.1"/>
    </source>
</evidence>
<keyword evidence="7" id="KW-0093">Biotin biosynthesis</keyword>
<keyword evidence="5 11" id="KW-0436">Ligase</keyword>
<gene>
    <name evidence="11" type="ORF">DSOUD_1422</name>
</gene>
<evidence type="ECO:0000256" key="6">
    <source>
        <dbReference type="ARBA" id="ARBA00022741"/>
    </source>
</evidence>
<dbReference type="RefSeq" id="WP_053550336.1">
    <property type="nucleotide sequence ID" value="NZ_CP010802.1"/>
</dbReference>
<dbReference type="GO" id="GO:0005524">
    <property type="term" value="F:ATP binding"/>
    <property type="evidence" value="ECO:0007669"/>
    <property type="project" value="UniProtKB-KW"/>
</dbReference>
<evidence type="ECO:0000256" key="7">
    <source>
        <dbReference type="ARBA" id="ARBA00022756"/>
    </source>
</evidence>
<evidence type="ECO:0000256" key="5">
    <source>
        <dbReference type="ARBA" id="ARBA00022598"/>
    </source>
</evidence>
<dbReference type="AlphaFoldDB" id="A0A0M4D1X2"/>